<accession>A0A2L1J5F5</accession>
<dbReference type="Proteomes" id="UP000237830">
    <property type="component" value="Chromosome"/>
</dbReference>
<sequence length="94" mass="10517">MPDSTEATMHSIKIEYLVDTLFGVNPLASEYRARIIRKASGFQLQVALPWPCELQHAHTLTFEWEGGSYRGVVHHTEKLPSGELLLDVAPQAQS</sequence>
<evidence type="ECO:0000313" key="1">
    <source>
        <dbReference type="EMBL" id="AVE03699.1"/>
    </source>
</evidence>
<reference evidence="1 2" key="1">
    <citation type="submission" date="2017-12" db="EMBL/GenBank/DDBJ databases">
        <title>Genome sequence of Pseudomonas palleroniana MAB3.</title>
        <authorList>
            <person name="Nascimento F.X."/>
        </authorList>
    </citation>
    <scope>NUCLEOTIDE SEQUENCE [LARGE SCALE GENOMIC DNA]</scope>
    <source>
        <strain evidence="1 2">MAB3</strain>
    </source>
</reference>
<protein>
    <submittedName>
        <fullName evidence="1">Uncharacterized protein</fullName>
    </submittedName>
</protein>
<organism evidence="1 2">
    <name type="scientific">Pseudomonas palleroniana</name>
    <dbReference type="NCBI Taxonomy" id="191390"/>
    <lineage>
        <taxon>Bacteria</taxon>
        <taxon>Pseudomonadati</taxon>
        <taxon>Pseudomonadota</taxon>
        <taxon>Gammaproteobacteria</taxon>
        <taxon>Pseudomonadales</taxon>
        <taxon>Pseudomonadaceae</taxon>
        <taxon>Pseudomonas</taxon>
    </lineage>
</organism>
<evidence type="ECO:0000313" key="2">
    <source>
        <dbReference type="Proteomes" id="UP000237830"/>
    </source>
</evidence>
<dbReference type="EMBL" id="CP025494">
    <property type="protein sequence ID" value="AVE03699.1"/>
    <property type="molecule type" value="Genomic_DNA"/>
</dbReference>
<dbReference type="AlphaFoldDB" id="A0A2L1J5F5"/>
<name>A0A2L1J5F5_9PSED</name>
<proteinExistence type="predicted"/>
<gene>
    <name evidence="1" type="ORF">CYL20_03725</name>
</gene>